<accession>A0A917HNS0</accession>
<evidence type="ECO:0000313" key="3">
    <source>
        <dbReference type="Proteomes" id="UP000600247"/>
    </source>
</evidence>
<dbReference type="Proteomes" id="UP000600247">
    <property type="component" value="Unassembled WGS sequence"/>
</dbReference>
<dbReference type="EMBL" id="BMHY01000013">
    <property type="protein sequence ID" value="GGG84665.1"/>
    <property type="molecule type" value="Genomic_DNA"/>
</dbReference>
<dbReference type="Gene3D" id="2.120.10.30">
    <property type="entry name" value="TolB, C-terminal domain"/>
    <property type="match status" value="1"/>
</dbReference>
<dbReference type="AlphaFoldDB" id="A0A917HNS0"/>
<comment type="caution">
    <text evidence="2">The sequence shown here is derived from an EMBL/GenBank/DDBJ whole genome shotgun (WGS) entry which is preliminary data.</text>
</comment>
<dbReference type="PANTHER" id="PTHR36842">
    <property type="entry name" value="PROTEIN TOLB HOMOLOG"/>
    <property type="match status" value="1"/>
</dbReference>
<evidence type="ECO:0000313" key="2">
    <source>
        <dbReference type="EMBL" id="GGG84665.1"/>
    </source>
</evidence>
<organism evidence="2 3">
    <name type="scientific">Paenibacillus radicis</name>
    <name type="common">ex Gao et al. 2016</name>
    <dbReference type="NCBI Taxonomy" id="1737354"/>
    <lineage>
        <taxon>Bacteria</taxon>
        <taxon>Bacillati</taxon>
        <taxon>Bacillota</taxon>
        <taxon>Bacilli</taxon>
        <taxon>Bacillales</taxon>
        <taxon>Paenibacillaceae</taxon>
        <taxon>Paenibacillus</taxon>
    </lineage>
</organism>
<sequence>MLGCFVMLATACSSGTGKELGGPGGRETVNKPDKTITVINEPVQKNVKLTVSGITTIDNARGMNFIGDGKLIISRPNKDVEPIQGEGEKVQPNNIYLYDLQTKKAEALAPASENQGFSEVSPDGKYLFYKMTEEATAFGRILNLETKQSVMLGKEPIDLSSGQWIDNSHVFFTTLSGKMIVADTDGNLKTIAQANGYIFTAAMGNDGIYYVTGDRMELYFQSLEEGTKPEKIAEGVEWIIPSPDLKQLAMVKKTSETVRELSVVDQKGKTLLKITKGTQIFGTRWSPDGTKLAYSLTSENSGDNGIFVADALTGETTSVLVEQAADTLNWDATGTKLVTSTYKEDQFRTSIISLN</sequence>
<gene>
    <name evidence="2" type="ORF">GCM10010918_48160</name>
</gene>
<comment type="similarity">
    <text evidence="1">Belongs to the TolB family.</text>
</comment>
<evidence type="ECO:0008006" key="4">
    <source>
        <dbReference type="Google" id="ProtNLM"/>
    </source>
</evidence>
<protein>
    <recommendedName>
        <fullName evidence="4">Lipoprotein LpqB beta-propeller domain-containing protein</fullName>
    </recommendedName>
</protein>
<dbReference type="PANTHER" id="PTHR36842:SF1">
    <property type="entry name" value="PROTEIN TOLB"/>
    <property type="match status" value="1"/>
</dbReference>
<keyword evidence="3" id="KW-1185">Reference proteome</keyword>
<name>A0A917HNS0_9BACL</name>
<evidence type="ECO:0000256" key="1">
    <source>
        <dbReference type="ARBA" id="ARBA00009820"/>
    </source>
</evidence>
<dbReference type="Pfam" id="PF07676">
    <property type="entry name" value="PD40"/>
    <property type="match status" value="1"/>
</dbReference>
<dbReference type="SUPFAM" id="SSF69304">
    <property type="entry name" value="Tricorn protease N-terminal domain"/>
    <property type="match status" value="1"/>
</dbReference>
<dbReference type="InterPro" id="IPR011659">
    <property type="entry name" value="WD40"/>
</dbReference>
<proteinExistence type="inferred from homology"/>
<dbReference type="InterPro" id="IPR011042">
    <property type="entry name" value="6-blade_b-propeller_TolB-like"/>
</dbReference>
<reference evidence="2 3" key="1">
    <citation type="journal article" date="2014" name="Int. J. Syst. Evol. Microbiol.">
        <title>Complete genome sequence of Corynebacterium casei LMG S-19264T (=DSM 44701T), isolated from a smear-ripened cheese.</title>
        <authorList>
            <consortium name="US DOE Joint Genome Institute (JGI-PGF)"/>
            <person name="Walter F."/>
            <person name="Albersmeier A."/>
            <person name="Kalinowski J."/>
            <person name="Ruckert C."/>
        </authorList>
    </citation>
    <scope>NUCLEOTIDE SEQUENCE [LARGE SCALE GENOMIC DNA]</scope>
    <source>
        <strain evidence="2 3">CGMCC 1.15286</strain>
    </source>
</reference>